<evidence type="ECO:0000256" key="1">
    <source>
        <dbReference type="SAM" id="MobiDB-lite"/>
    </source>
</evidence>
<gene>
    <name evidence="2" type="ORF">KC19_VG078000</name>
</gene>
<evidence type="ECO:0000313" key="2">
    <source>
        <dbReference type="EMBL" id="KAG0572225.1"/>
    </source>
</evidence>
<feature type="compositionally biased region" description="Basic and acidic residues" evidence="1">
    <location>
        <begin position="90"/>
        <end position="103"/>
    </location>
</feature>
<evidence type="ECO:0000313" key="3">
    <source>
        <dbReference type="Proteomes" id="UP000822688"/>
    </source>
</evidence>
<organism evidence="2 3">
    <name type="scientific">Ceratodon purpureus</name>
    <name type="common">Fire moss</name>
    <name type="synonym">Dicranum purpureum</name>
    <dbReference type="NCBI Taxonomy" id="3225"/>
    <lineage>
        <taxon>Eukaryota</taxon>
        <taxon>Viridiplantae</taxon>
        <taxon>Streptophyta</taxon>
        <taxon>Embryophyta</taxon>
        <taxon>Bryophyta</taxon>
        <taxon>Bryophytina</taxon>
        <taxon>Bryopsida</taxon>
        <taxon>Dicranidae</taxon>
        <taxon>Pseudoditrichales</taxon>
        <taxon>Ditrichaceae</taxon>
        <taxon>Ceratodon</taxon>
    </lineage>
</organism>
<name>A0A8T0HN84_CERPU</name>
<proteinExistence type="predicted"/>
<keyword evidence="3" id="KW-1185">Reference proteome</keyword>
<protein>
    <submittedName>
        <fullName evidence="2">Uncharacterized protein</fullName>
    </submittedName>
</protein>
<dbReference type="Proteomes" id="UP000822688">
    <property type="component" value="Chromosome V"/>
</dbReference>
<accession>A0A8T0HN84</accession>
<feature type="region of interest" description="Disordered" evidence="1">
    <location>
        <begin position="84"/>
        <end position="103"/>
    </location>
</feature>
<dbReference type="AlphaFoldDB" id="A0A8T0HN84"/>
<comment type="caution">
    <text evidence="2">The sequence shown here is derived from an EMBL/GenBank/DDBJ whole genome shotgun (WGS) entry which is preliminary data.</text>
</comment>
<sequence length="103" mass="12006">MTASTELTTSHNPAHIPKLIYRCLREKRYYMPGSSETDHPEGYPQPGEEQKVLFDTETWRTERAYLQARSPNCTQLFHVVHNPHISPGSLKDKAEELRWQGRK</sequence>
<feature type="region of interest" description="Disordered" evidence="1">
    <location>
        <begin position="31"/>
        <end position="53"/>
    </location>
</feature>
<dbReference type="EMBL" id="CM026426">
    <property type="protein sequence ID" value="KAG0572225.1"/>
    <property type="molecule type" value="Genomic_DNA"/>
</dbReference>
<reference evidence="2" key="1">
    <citation type="submission" date="2020-06" db="EMBL/GenBank/DDBJ databases">
        <title>WGS assembly of Ceratodon purpureus strain R40.</title>
        <authorList>
            <person name="Carey S.B."/>
            <person name="Jenkins J."/>
            <person name="Shu S."/>
            <person name="Lovell J.T."/>
            <person name="Sreedasyam A."/>
            <person name="Maumus F."/>
            <person name="Tiley G.P."/>
            <person name="Fernandez-Pozo N."/>
            <person name="Barry K."/>
            <person name="Chen C."/>
            <person name="Wang M."/>
            <person name="Lipzen A."/>
            <person name="Daum C."/>
            <person name="Saski C.A."/>
            <person name="Payton A.C."/>
            <person name="Mcbreen J.C."/>
            <person name="Conrad R.E."/>
            <person name="Kollar L.M."/>
            <person name="Olsson S."/>
            <person name="Huttunen S."/>
            <person name="Landis J.B."/>
            <person name="Wickett N.J."/>
            <person name="Johnson M.G."/>
            <person name="Rensing S.A."/>
            <person name="Grimwood J."/>
            <person name="Schmutz J."/>
            <person name="Mcdaniel S.F."/>
        </authorList>
    </citation>
    <scope>NUCLEOTIDE SEQUENCE</scope>
    <source>
        <strain evidence="2">R40</strain>
    </source>
</reference>